<evidence type="ECO:0000313" key="2">
    <source>
        <dbReference type="EMBL" id="CAE1300459.1"/>
    </source>
</evidence>
<protein>
    <recommendedName>
        <fullName evidence="1">Helitron helicase-like domain-containing protein</fullName>
    </recommendedName>
</protein>
<dbReference type="Pfam" id="PF14214">
    <property type="entry name" value="Helitron_like_N"/>
    <property type="match status" value="1"/>
</dbReference>
<sequence>MLHEVNSDNRSFRYSLENAPFSSFSIVIDANECRYIAPACNEVAAIIHGEQDRTRDIVLKSTGGALHRISETHRSYDALQYPLLFPYGDDGYHFGIPLHTPGGQPTTPSKTLSCKAFYSYRFMVRDGNFNLLHRCRELSHQFAVDMAAKMESERLCFIQNHQKQLRSGSYVHSGDGLRNEVNPRDLGRLCILLPTYTGWGRVTCMNPRRTL</sequence>
<accession>A0A812DEL2</accession>
<feature type="domain" description="Helitron helicase-like" evidence="1">
    <location>
        <begin position="117"/>
        <end position="182"/>
    </location>
</feature>
<name>A0A812DEL2_ACAPH</name>
<gene>
    <name evidence="2" type="ORF">SPHA_53906</name>
</gene>
<dbReference type="OrthoDB" id="6128111at2759"/>
<comment type="caution">
    <text evidence="2">The sequence shown here is derived from an EMBL/GenBank/DDBJ whole genome shotgun (WGS) entry which is preliminary data.</text>
</comment>
<dbReference type="EMBL" id="CAHIKZ030003443">
    <property type="protein sequence ID" value="CAE1300459.1"/>
    <property type="molecule type" value="Genomic_DNA"/>
</dbReference>
<dbReference type="AlphaFoldDB" id="A0A812DEL2"/>
<dbReference type="InterPro" id="IPR025476">
    <property type="entry name" value="Helitron_helicase-like"/>
</dbReference>
<evidence type="ECO:0000313" key="3">
    <source>
        <dbReference type="Proteomes" id="UP000597762"/>
    </source>
</evidence>
<dbReference type="PANTHER" id="PTHR45786:SF74">
    <property type="entry name" value="ATP-DEPENDENT DNA HELICASE"/>
    <property type="match status" value="1"/>
</dbReference>
<proteinExistence type="predicted"/>
<keyword evidence="3" id="KW-1185">Reference proteome</keyword>
<dbReference type="PANTHER" id="PTHR45786">
    <property type="entry name" value="DNA BINDING PROTEIN-LIKE"/>
    <property type="match status" value="1"/>
</dbReference>
<reference evidence="2" key="1">
    <citation type="submission" date="2021-01" db="EMBL/GenBank/DDBJ databases">
        <authorList>
            <person name="Li R."/>
            <person name="Bekaert M."/>
        </authorList>
    </citation>
    <scope>NUCLEOTIDE SEQUENCE</scope>
    <source>
        <strain evidence="2">Farmed</strain>
    </source>
</reference>
<evidence type="ECO:0000259" key="1">
    <source>
        <dbReference type="Pfam" id="PF14214"/>
    </source>
</evidence>
<organism evidence="2 3">
    <name type="scientific">Acanthosepion pharaonis</name>
    <name type="common">Pharaoh cuttlefish</name>
    <name type="synonym">Sepia pharaonis</name>
    <dbReference type="NCBI Taxonomy" id="158019"/>
    <lineage>
        <taxon>Eukaryota</taxon>
        <taxon>Metazoa</taxon>
        <taxon>Spiralia</taxon>
        <taxon>Lophotrochozoa</taxon>
        <taxon>Mollusca</taxon>
        <taxon>Cephalopoda</taxon>
        <taxon>Coleoidea</taxon>
        <taxon>Decapodiformes</taxon>
        <taxon>Sepiida</taxon>
        <taxon>Sepiina</taxon>
        <taxon>Sepiidae</taxon>
        <taxon>Acanthosepion</taxon>
    </lineage>
</organism>
<dbReference type="Proteomes" id="UP000597762">
    <property type="component" value="Unassembled WGS sequence"/>
</dbReference>